<gene>
    <name evidence="1" type="ORF">PGLA1383_LOCUS39470</name>
</gene>
<comment type="caution">
    <text evidence="1">The sequence shown here is derived from an EMBL/GenBank/DDBJ whole genome shotgun (WGS) entry which is preliminary data.</text>
</comment>
<protein>
    <submittedName>
        <fullName evidence="1">Uncharacterized protein</fullName>
    </submittedName>
</protein>
<evidence type="ECO:0000313" key="1">
    <source>
        <dbReference type="EMBL" id="CAE8621952.1"/>
    </source>
</evidence>
<organism evidence="1 2">
    <name type="scientific">Polarella glacialis</name>
    <name type="common">Dinoflagellate</name>
    <dbReference type="NCBI Taxonomy" id="89957"/>
    <lineage>
        <taxon>Eukaryota</taxon>
        <taxon>Sar</taxon>
        <taxon>Alveolata</taxon>
        <taxon>Dinophyceae</taxon>
        <taxon>Suessiales</taxon>
        <taxon>Suessiaceae</taxon>
        <taxon>Polarella</taxon>
    </lineage>
</organism>
<accession>A0A813GAJ3</accession>
<dbReference type="Proteomes" id="UP000654075">
    <property type="component" value="Unassembled WGS sequence"/>
</dbReference>
<reference evidence="1" key="1">
    <citation type="submission" date="2021-02" db="EMBL/GenBank/DDBJ databases">
        <authorList>
            <person name="Dougan E. K."/>
            <person name="Rhodes N."/>
            <person name="Thang M."/>
            <person name="Chan C."/>
        </authorList>
    </citation>
    <scope>NUCLEOTIDE SEQUENCE</scope>
</reference>
<keyword evidence="2" id="KW-1185">Reference proteome</keyword>
<dbReference type="AlphaFoldDB" id="A0A813GAJ3"/>
<name>A0A813GAJ3_POLGL</name>
<dbReference type="OMA" id="NGICICT"/>
<proteinExistence type="predicted"/>
<dbReference type="OrthoDB" id="407756at2759"/>
<dbReference type="EMBL" id="CAJNNV010027850">
    <property type="protein sequence ID" value="CAE8621952.1"/>
    <property type="molecule type" value="Genomic_DNA"/>
</dbReference>
<sequence>MAGNATEHCPHAAQDATGDCATEILKSFNCSLYASTCSGTTDYTAYSGCSDTVLANPLGMACRTYHLGVAAMAGNAAEHCPHAAQDATGDCATEVLKSFDCSLYASTCSATEGYTAYSGCSETVLANPLGMACRTYHLGVAAMAGNAAEHCPHAAQDATGPCAAEVLSVGIRTSPTSLPTSTTASGETVIKGNLKLLVPDCPAFQAHPRGAELLSETLAMLAQVPAKYVSIASVQCGRRLSSEEQPSWPRSLQSKQPVTVSWEISAPVGLASASAVASIMSTAEASYVKTVLDKTMQDLGITDVVADVSSIEMTSDVPLSPSPPSNPLPTLGLNCPVKPSAGIFQTMIPLCQTCAPLRVLEEEKCLYDVTDCQALPPGQICKVKCREPYIALGPPTNGTCAKGNSIIDRMVVWSKPECVCPEPQAQQGYVKTDEVDSLGLSVWGCASGYAGKPVVRCNPTSDCSGVETFLDGCKALVTCAVPLVDNCRYDISACVAVGPGATCELKCKFPLIGGFTVAQCKENNTDPLKELDYYPLSCMLRECPDPSPWPEGYNKTADGHWKCAQGYNGTAINRCELGPTWSVDCGATAKLTGCQKVVNCGMPKVLGIEACTYDMTLCQSTEPGAKCEVHCKSPFVGIKTQASCPAGNVDLFGLEWVRPECQLISCDEPSNIPNGYMRYEQKWMCAQSYTGYAEKVCEVTLSCEAKPALKGCSQLKPCSAEQGDCRYDMYGCVSVQPGATCDVRCKVPFAGTTTSGNCPAGNTDSNGLIWTPPTCVIDTCSDPVVDVPGYVKSGKVWQCAPGWSGTVVKTCSWVEAECRAEPMMSGCVRETACMFPPIPAVDLCQYDLTACVDLLPGKSCTVKCKDPYVGGDSMLDCPGENTNVNQSLQGKLPVCGCGEPVPLPPGYNRTQTAMGEVAFTCSTGFGGEAKKLCRPGPGPTCTVDPVMIGCAVPLACIASIKDEGSGSGAVSGSLHFGPALVDGMVDEADVVKYSVFFADECQNSMGIVLSSRLVRPAEDFETCCRGDAYEAKLGTLRPPVGAAGFLVMVQMRSGQAPVGLFVPFNETAMARVVLTGAAPRSQRIAWTAVAGSALVTQFLTSRIGAR</sequence>
<evidence type="ECO:0000313" key="2">
    <source>
        <dbReference type="Proteomes" id="UP000654075"/>
    </source>
</evidence>